<evidence type="ECO:0000256" key="1">
    <source>
        <dbReference type="SAM" id="SignalP"/>
    </source>
</evidence>
<gene>
    <name evidence="2" type="ORF">OSTQU699_LOCUS4217</name>
</gene>
<name>A0A8S1IYI1_9CHLO</name>
<keyword evidence="1" id="KW-0732">Signal</keyword>
<organism evidence="2 3">
    <name type="scientific">Ostreobium quekettii</name>
    <dbReference type="NCBI Taxonomy" id="121088"/>
    <lineage>
        <taxon>Eukaryota</taxon>
        <taxon>Viridiplantae</taxon>
        <taxon>Chlorophyta</taxon>
        <taxon>core chlorophytes</taxon>
        <taxon>Ulvophyceae</taxon>
        <taxon>TCBD clade</taxon>
        <taxon>Bryopsidales</taxon>
        <taxon>Ostreobineae</taxon>
        <taxon>Ostreobiaceae</taxon>
        <taxon>Ostreobium</taxon>
    </lineage>
</organism>
<evidence type="ECO:0000313" key="2">
    <source>
        <dbReference type="EMBL" id="CAD7698858.1"/>
    </source>
</evidence>
<reference evidence="2" key="1">
    <citation type="submission" date="2020-12" db="EMBL/GenBank/DDBJ databases">
        <authorList>
            <person name="Iha C."/>
        </authorList>
    </citation>
    <scope>NUCLEOTIDE SEQUENCE</scope>
</reference>
<accession>A0A8S1IYI1</accession>
<keyword evidence="3" id="KW-1185">Reference proteome</keyword>
<feature type="signal peptide" evidence="1">
    <location>
        <begin position="1"/>
        <end position="17"/>
    </location>
</feature>
<feature type="chain" id="PRO_5035943519" description="Secreted protein" evidence="1">
    <location>
        <begin position="18"/>
        <end position="99"/>
    </location>
</feature>
<dbReference type="AlphaFoldDB" id="A0A8S1IYI1"/>
<evidence type="ECO:0000313" key="3">
    <source>
        <dbReference type="Proteomes" id="UP000708148"/>
    </source>
</evidence>
<proteinExistence type="predicted"/>
<dbReference type="EMBL" id="CAJHUC010000895">
    <property type="protein sequence ID" value="CAD7698858.1"/>
    <property type="molecule type" value="Genomic_DNA"/>
</dbReference>
<comment type="caution">
    <text evidence="2">The sequence shown here is derived from an EMBL/GenBank/DDBJ whole genome shotgun (WGS) entry which is preliminary data.</text>
</comment>
<evidence type="ECO:0008006" key="4">
    <source>
        <dbReference type="Google" id="ProtNLM"/>
    </source>
</evidence>
<sequence>MMFGLMHTCWWLVGVHGRESMGTVSTIVNVNEQNTECEVLLLSNVGLWSLLSVRCWLVVLWGQRDGEEPKLTTWSQIVAMSAARCKFLSFVSYRHWRPH</sequence>
<protein>
    <recommendedName>
        <fullName evidence="4">Secreted protein</fullName>
    </recommendedName>
</protein>
<dbReference type="Proteomes" id="UP000708148">
    <property type="component" value="Unassembled WGS sequence"/>
</dbReference>